<gene>
    <name evidence="2" type="ORF">GCM10023116_43480</name>
</gene>
<dbReference type="RefSeq" id="WP_345198559.1">
    <property type="nucleotide sequence ID" value="NZ_BAABFL010000468.1"/>
</dbReference>
<keyword evidence="3" id="KW-1185">Reference proteome</keyword>
<organism evidence="2 3">
    <name type="scientific">Kistimonas scapharcae</name>
    <dbReference type="NCBI Taxonomy" id="1036133"/>
    <lineage>
        <taxon>Bacteria</taxon>
        <taxon>Pseudomonadati</taxon>
        <taxon>Pseudomonadota</taxon>
        <taxon>Gammaproteobacteria</taxon>
        <taxon>Oceanospirillales</taxon>
        <taxon>Endozoicomonadaceae</taxon>
        <taxon>Kistimonas</taxon>
    </lineage>
</organism>
<accession>A0ABP8V9E9</accession>
<dbReference type="Proteomes" id="UP001500604">
    <property type="component" value="Unassembled WGS sequence"/>
</dbReference>
<dbReference type="Pfam" id="PF19905">
    <property type="entry name" value="DUF6378"/>
    <property type="match status" value="1"/>
</dbReference>
<name>A0ABP8V9E9_9GAMM</name>
<proteinExistence type="predicted"/>
<evidence type="ECO:0000259" key="1">
    <source>
        <dbReference type="Pfam" id="PF19905"/>
    </source>
</evidence>
<comment type="caution">
    <text evidence="2">The sequence shown here is derived from an EMBL/GenBank/DDBJ whole genome shotgun (WGS) entry which is preliminary data.</text>
</comment>
<dbReference type="InterPro" id="IPR045958">
    <property type="entry name" value="DUF6378"/>
</dbReference>
<reference evidence="3" key="1">
    <citation type="journal article" date="2019" name="Int. J. Syst. Evol. Microbiol.">
        <title>The Global Catalogue of Microorganisms (GCM) 10K type strain sequencing project: providing services to taxonomists for standard genome sequencing and annotation.</title>
        <authorList>
            <consortium name="The Broad Institute Genomics Platform"/>
            <consortium name="The Broad Institute Genome Sequencing Center for Infectious Disease"/>
            <person name="Wu L."/>
            <person name="Ma J."/>
        </authorList>
    </citation>
    <scope>NUCLEOTIDE SEQUENCE [LARGE SCALE GENOMIC DNA]</scope>
    <source>
        <strain evidence="3">JCM 17805</strain>
    </source>
</reference>
<dbReference type="EMBL" id="BAABFL010000468">
    <property type="protein sequence ID" value="GAA4652064.1"/>
    <property type="molecule type" value="Genomic_DNA"/>
</dbReference>
<feature type="domain" description="DUF6378" evidence="1">
    <location>
        <begin position="12"/>
        <end position="92"/>
    </location>
</feature>
<evidence type="ECO:0000313" key="2">
    <source>
        <dbReference type="EMBL" id="GAA4652064.1"/>
    </source>
</evidence>
<protein>
    <recommendedName>
        <fullName evidence="1">DUF6378 domain-containing protein</fullName>
    </recommendedName>
</protein>
<sequence length="109" mass="12164">MTASDEITSDKILVKAAEHIRQRAAQRDCEATGERSMAKTVQAFNAIFGHQVTEEQGWQFMTLLKIARSSAGGYNPDDYEDGAAYFALAGETADRVHKFKQKHIVIEDE</sequence>
<evidence type="ECO:0000313" key="3">
    <source>
        <dbReference type="Proteomes" id="UP001500604"/>
    </source>
</evidence>